<evidence type="ECO:0000259" key="6">
    <source>
        <dbReference type="Pfam" id="PF04893"/>
    </source>
</evidence>
<evidence type="ECO:0000313" key="7">
    <source>
        <dbReference type="EMBL" id="MDW0113873.1"/>
    </source>
</evidence>
<keyword evidence="3 5" id="KW-1133">Transmembrane helix</keyword>
<evidence type="ECO:0000256" key="5">
    <source>
        <dbReference type="SAM" id="Phobius"/>
    </source>
</evidence>
<feature type="transmembrane region" description="Helical" evidence="5">
    <location>
        <begin position="188"/>
        <end position="212"/>
    </location>
</feature>
<proteinExistence type="predicted"/>
<dbReference type="EMBL" id="JAUBDI010000010">
    <property type="protein sequence ID" value="MDW0113873.1"/>
    <property type="molecule type" value="Genomic_DNA"/>
</dbReference>
<feature type="transmembrane region" description="Helical" evidence="5">
    <location>
        <begin position="150"/>
        <end position="176"/>
    </location>
</feature>
<organism evidence="7 8">
    <name type="scientific">Sporosarcina saromensis</name>
    <dbReference type="NCBI Taxonomy" id="359365"/>
    <lineage>
        <taxon>Bacteria</taxon>
        <taxon>Bacillati</taxon>
        <taxon>Bacillota</taxon>
        <taxon>Bacilli</taxon>
        <taxon>Bacillales</taxon>
        <taxon>Caryophanaceae</taxon>
        <taxon>Sporosarcina</taxon>
    </lineage>
</organism>
<comment type="subcellular location">
    <subcellularLocation>
        <location evidence="1">Membrane</location>
        <topology evidence="1">Multi-pass membrane protein</topology>
    </subcellularLocation>
</comment>
<gene>
    <name evidence="7" type="ORF">QT711_11810</name>
</gene>
<evidence type="ECO:0000256" key="2">
    <source>
        <dbReference type="ARBA" id="ARBA00022692"/>
    </source>
</evidence>
<feature type="transmembrane region" description="Helical" evidence="5">
    <location>
        <begin position="40"/>
        <end position="58"/>
    </location>
</feature>
<name>A0ABU4GC28_9BACL</name>
<comment type="caution">
    <text evidence="7">The sequence shown here is derived from an EMBL/GenBank/DDBJ whole genome shotgun (WGS) entry which is preliminary data.</text>
</comment>
<dbReference type="Proteomes" id="UP001282284">
    <property type="component" value="Unassembled WGS sequence"/>
</dbReference>
<dbReference type="Pfam" id="PF04893">
    <property type="entry name" value="Yip1"/>
    <property type="match status" value="1"/>
</dbReference>
<evidence type="ECO:0000256" key="3">
    <source>
        <dbReference type="ARBA" id="ARBA00022989"/>
    </source>
</evidence>
<dbReference type="RefSeq" id="WP_317944496.1">
    <property type="nucleotide sequence ID" value="NZ_JAUBDI010000010.1"/>
</dbReference>
<keyword evidence="2 5" id="KW-0812">Transmembrane</keyword>
<sequence>MVTIEQQNGNEQKPLNIWKSVWLHPRQTARYLYENKTVKFALIFAMISGVFNTLDQASGNDVGDSMSTGIILLLSLLLGPIGGLISLYVGGGVFHLLSKMFRGSGDFRATMMAITVSNVILIMLGVLWIPDLLIIGNGMFISNIEFSVLQAIWLIISLVITAVVAVWSVVALVAALAELQELAIWKAVLVVLIPITVITIIIVSIAAMILFATF</sequence>
<accession>A0ABU4GC28</accession>
<evidence type="ECO:0000313" key="8">
    <source>
        <dbReference type="Proteomes" id="UP001282284"/>
    </source>
</evidence>
<evidence type="ECO:0000256" key="4">
    <source>
        <dbReference type="ARBA" id="ARBA00023136"/>
    </source>
</evidence>
<keyword evidence="8" id="KW-1185">Reference proteome</keyword>
<feature type="transmembrane region" description="Helical" evidence="5">
    <location>
        <begin position="70"/>
        <end position="97"/>
    </location>
</feature>
<keyword evidence="4 5" id="KW-0472">Membrane</keyword>
<feature type="transmembrane region" description="Helical" evidence="5">
    <location>
        <begin position="109"/>
        <end position="130"/>
    </location>
</feature>
<reference evidence="7 8" key="1">
    <citation type="submission" date="2023-06" db="EMBL/GenBank/DDBJ databases">
        <title>Sporosarcina sp. nov., isolated from Korean traditional fermented seafood 'Jeotgal'.</title>
        <authorList>
            <person name="Yang A.I."/>
            <person name="Shin N.-R."/>
        </authorList>
    </citation>
    <scope>NUCLEOTIDE SEQUENCE [LARGE SCALE GENOMIC DNA]</scope>
    <source>
        <strain evidence="7 8">KCTC13119</strain>
    </source>
</reference>
<dbReference type="InterPro" id="IPR006977">
    <property type="entry name" value="Yip1_dom"/>
</dbReference>
<protein>
    <submittedName>
        <fullName evidence="7">YIP1 family protein</fullName>
    </submittedName>
</protein>
<evidence type="ECO:0000256" key="1">
    <source>
        <dbReference type="ARBA" id="ARBA00004141"/>
    </source>
</evidence>
<feature type="domain" description="Yip1" evidence="6">
    <location>
        <begin position="20"/>
        <end position="205"/>
    </location>
</feature>